<reference evidence="2" key="1">
    <citation type="submission" date="2024-06" db="EMBL/GenBank/DDBJ databases">
        <authorList>
            <consortium name="consrtm"/>
            <person name="Uemura M."/>
            <person name="Terahara T."/>
        </authorList>
    </citation>
    <scope>NUCLEOTIDE SEQUENCE</scope>
    <source>
        <strain evidence="2">KM77-8</strain>
    </source>
</reference>
<feature type="region of interest" description="Disordered" evidence="1">
    <location>
        <begin position="76"/>
        <end position="99"/>
    </location>
</feature>
<protein>
    <submittedName>
        <fullName evidence="2">Uncharacterized protein</fullName>
    </submittedName>
</protein>
<feature type="region of interest" description="Disordered" evidence="1">
    <location>
        <begin position="114"/>
        <end position="187"/>
    </location>
</feature>
<evidence type="ECO:0000256" key="1">
    <source>
        <dbReference type="SAM" id="MobiDB-lite"/>
    </source>
</evidence>
<reference evidence="2" key="2">
    <citation type="submission" date="2024-07" db="EMBL/GenBank/DDBJ databases">
        <title>Streptomyces haneummycinica sp. nov., a new antibiotic-producing actinobacterium isolated from marine sediment.</title>
        <authorList>
            <person name="Uemura M."/>
            <person name="Hamada M."/>
            <person name="Hirano S."/>
            <person name="Kobayashi K."/>
            <person name="Ohshiro T."/>
            <person name="Kobayashi T."/>
            <person name="Terahara T."/>
        </authorList>
    </citation>
    <scope>NUCLEOTIDE SEQUENCE</scope>
    <source>
        <strain evidence="2">KM77-8</strain>
    </source>
</reference>
<feature type="compositionally biased region" description="Pro residues" evidence="1">
    <location>
        <begin position="87"/>
        <end position="96"/>
    </location>
</feature>
<evidence type="ECO:0000313" key="2">
    <source>
        <dbReference type="EMBL" id="BFO18614.1"/>
    </source>
</evidence>
<name>A0AAT9HM55_9ACTN</name>
<accession>A0AAT9HM55</accession>
<dbReference type="AlphaFoldDB" id="A0AAT9HM55"/>
<gene>
    <name evidence="2" type="ORF">SHKM778_50020</name>
</gene>
<sequence>MRGLVAFDPDLVHAIDAAGPEAQRATALLAARLACETAGLTEVGWIAEGLTVLTEGRPLPPPFDDTEELWRTLASDPDVPDRTVAPAVPPRLPPRMPLTRAEGTAPALRLAARAGVPAPAPRPRAREEVPAPAPRPRAREEVPAPAPRPRAREEVPAPAPQSRAREEVPAPAPDARDEVPAPGLQPSAPIVGPAAALVKWRAAPGLPVPESREAPSYEWKATNGEPDHSLRMSQPHMALPALLGAAEPDPLRAALDAVYAAVAAYGEDHPTLLREIRSALPEQP</sequence>
<feature type="compositionally biased region" description="Basic and acidic residues" evidence="1">
    <location>
        <begin position="163"/>
        <end position="179"/>
    </location>
</feature>
<dbReference type="EMBL" id="AP035768">
    <property type="protein sequence ID" value="BFO18614.1"/>
    <property type="molecule type" value="Genomic_DNA"/>
</dbReference>
<proteinExistence type="predicted"/>
<organism evidence="2">
    <name type="scientific">Streptomyces haneummycinicus</name>
    <dbReference type="NCBI Taxonomy" id="3074435"/>
    <lineage>
        <taxon>Bacteria</taxon>
        <taxon>Bacillati</taxon>
        <taxon>Actinomycetota</taxon>
        <taxon>Actinomycetes</taxon>
        <taxon>Kitasatosporales</taxon>
        <taxon>Streptomycetaceae</taxon>
        <taxon>Streptomyces</taxon>
    </lineage>
</organism>